<dbReference type="Pfam" id="PF01095">
    <property type="entry name" value="Pectinesterase"/>
    <property type="match status" value="1"/>
</dbReference>
<evidence type="ECO:0000313" key="12">
    <source>
        <dbReference type="EMBL" id="KAG0462152.1"/>
    </source>
</evidence>
<dbReference type="OrthoDB" id="2019149at2759"/>
<dbReference type="SMART" id="SM00856">
    <property type="entry name" value="PMEI"/>
    <property type="match status" value="1"/>
</dbReference>
<evidence type="ECO:0000256" key="2">
    <source>
        <dbReference type="ARBA" id="ARBA00005184"/>
    </source>
</evidence>
<dbReference type="InterPro" id="IPR035513">
    <property type="entry name" value="Invertase/methylesterase_inhib"/>
</dbReference>
<dbReference type="EC" id="3.1.1.11" evidence="5 10"/>
<comment type="caution">
    <text evidence="12">The sequence shown here is derived from an EMBL/GenBank/DDBJ whole genome shotgun (WGS) entry which is preliminary data.</text>
</comment>
<evidence type="ECO:0000259" key="11">
    <source>
        <dbReference type="SMART" id="SM00856"/>
    </source>
</evidence>
<dbReference type="AlphaFoldDB" id="A0A835Q359"/>
<dbReference type="Gene3D" id="2.160.20.10">
    <property type="entry name" value="Single-stranded right-handed beta-helix, Pectin lyase-like"/>
    <property type="match status" value="1"/>
</dbReference>
<dbReference type="SUPFAM" id="SSF101148">
    <property type="entry name" value="Plant invertase/pectin methylesterase inhibitor"/>
    <property type="match status" value="1"/>
</dbReference>
<organism evidence="12 13">
    <name type="scientific">Vanilla planifolia</name>
    <name type="common">Vanilla</name>
    <dbReference type="NCBI Taxonomy" id="51239"/>
    <lineage>
        <taxon>Eukaryota</taxon>
        <taxon>Viridiplantae</taxon>
        <taxon>Streptophyta</taxon>
        <taxon>Embryophyta</taxon>
        <taxon>Tracheophyta</taxon>
        <taxon>Spermatophyta</taxon>
        <taxon>Magnoliopsida</taxon>
        <taxon>Liliopsida</taxon>
        <taxon>Asparagales</taxon>
        <taxon>Orchidaceae</taxon>
        <taxon>Vanilloideae</taxon>
        <taxon>Vanilleae</taxon>
        <taxon>Vanilla</taxon>
    </lineage>
</organism>
<feature type="domain" description="Pectinesterase inhibitor" evidence="11">
    <location>
        <begin position="29"/>
        <end position="172"/>
    </location>
</feature>
<feature type="active site" evidence="9">
    <location>
        <position position="370"/>
    </location>
</feature>
<proteinExistence type="inferred from homology"/>
<comment type="subcellular location">
    <subcellularLocation>
        <location evidence="1">Secreted</location>
        <location evidence="1">Cell wall</location>
    </subcellularLocation>
</comment>
<dbReference type="Proteomes" id="UP000639772">
    <property type="component" value="Chromosome 11"/>
</dbReference>
<dbReference type="GO" id="GO:0030599">
    <property type="term" value="F:pectinesterase activity"/>
    <property type="evidence" value="ECO:0007669"/>
    <property type="project" value="UniProtKB-UniRule"/>
</dbReference>
<reference evidence="12 13" key="1">
    <citation type="journal article" date="2020" name="Nat. Food">
        <title>A phased Vanilla planifolia genome enables genetic improvement of flavour and production.</title>
        <authorList>
            <person name="Hasing T."/>
            <person name="Tang H."/>
            <person name="Brym M."/>
            <person name="Khazi F."/>
            <person name="Huang T."/>
            <person name="Chambers A.H."/>
        </authorList>
    </citation>
    <scope>NUCLEOTIDE SEQUENCE [LARGE SCALE GENOMIC DNA]</scope>
    <source>
        <tissue evidence="12">Leaf</tissue>
    </source>
</reference>
<comment type="similarity">
    <text evidence="3">In the N-terminal section; belongs to the PMEI family.</text>
</comment>
<gene>
    <name evidence="12" type="ORF">HPP92_020628</name>
</gene>
<dbReference type="PROSITE" id="PS00503">
    <property type="entry name" value="PECTINESTERASE_2"/>
    <property type="match status" value="1"/>
</dbReference>
<keyword evidence="10" id="KW-0732">Signal</keyword>
<dbReference type="InterPro" id="IPR006501">
    <property type="entry name" value="Pectinesterase_inhib_dom"/>
</dbReference>
<evidence type="ECO:0000256" key="9">
    <source>
        <dbReference type="PROSITE-ProRule" id="PRU10040"/>
    </source>
</evidence>
<sequence length="559" mass="60463">MAPLSTSSTLFFVFVFAFAAATSGDCSPSPMISPSSPCEGSCQPELCNSILSNHPLSDKSYGLRGVEQSLDAARRTAAYLDQAGQAGPLDDCREMAKTTTGELEHVKNTLAAAGRSPAITAEEAETLLTIMSSAAAGAASCLDGLEEASMTSEEAYRRVQEAGRLFAVAHGLVDRTLGKMETARATISDHIRNGCISLPINPSSTVRLLILNVPANQTVTVAKDGSGNFSSVTDAVAYASENPPPPCGYLKIHIKAGVYEENVIVPKSLPGIILHGAGHRRTIITGNRSVADGYTTYQTATLAVSGGRFIAAGIAVMNTAGPEKMQAVAVRNSADCSVFYNCRLEGFQDTLYAHSRRQLYVSCDIRGTVDFIFGRAAAVFQNCTIVVRRPLPRQTNTITAQGKECPRFRSGFSIHLSRVLPSKDLMDGRLNNNISTYLGRPWRNYSAVVVMQSYIDGFLEPRGWLAWGNQTPPSTVYYGEFENYGDGAETDGRVRWEGYKKNMGRTEAEMFTVAELIAGDSWLSQTAIPYHPGLVQLFNKSNSPRQSPISKYNSQCNFF</sequence>
<protein>
    <recommendedName>
        <fullName evidence="5 10">Pectinesterase</fullName>
        <ecNumber evidence="5 10">3.1.1.11</ecNumber>
    </recommendedName>
</protein>
<keyword evidence="7 10" id="KW-0378">Hydrolase</keyword>
<evidence type="ECO:0000256" key="5">
    <source>
        <dbReference type="ARBA" id="ARBA00013229"/>
    </source>
</evidence>
<dbReference type="PANTHER" id="PTHR31707">
    <property type="entry name" value="PECTINESTERASE"/>
    <property type="match status" value="1"/>
</dbReference>
<dbReference type="SUPFAM" id="SSF51126">
    <property type="entry name" value="Pectin lyase-like"/>
    <property type="match status" value="1"/>
</dbReference>
<dbReference type="GO" id="GO:0045490">
    <property type="term" value="P:pectin catabolic process"/>
    <property type="evidence" value="ECO:0007669"/>
    <property type="project" value="UniProtKB-UniRule"/>
</dbReference>
<evidence type="ECO:0000256" key="7">
    <source>
        <dbReference type="ARBA" id="ARBA00022801"/>
    </source>
</evidence>
<dbReference type="Gene3D" id="1.20.140.40">
    <property type="entry name" value="Invertase/pectin methylesterase inhibitor family protein"/>
    <property type="match status" value="1"/>
</dbReference>
<evidence type="ECO:0000256" key="8">
    <source>
        <dbReference type="ARBA" id="ARBA00023085"/>
    </source>
</evidence>
<keyword evidence="6" id="KW-0964">Secreted</keyword>
<evidence type="ECO:0000256" key="1">
    <source>
        <dbReference type="ARBA" id="ARBA00004191"/>
    </source>
</evidence>
<dbReference type="InterPro" id="IPR011050">
    <property type="entry name" value="Pectin_lyase_fold/virulence"/>
</dbReference>
<accession>A0A835Q359</accession>
<dbReference type="InterPro" id="IPR000070">
    <property type="entry name" value="Pectinesterase_cat"/>
</dbReference>
<feature type="chain" id="PRO_5033097924" description="Pectinesterase" evidence="10">
    <location>
        <begin position="25"/>
        <end position="559"/>
    </location>
</feature>
<evidence type="ECO:0000256" key="6">
    <source>
        <dbReference type="ARBA" id="ARBA00022512"/>
    </source>
</evidence>
<evidence type="ECO:0000256" key="3">
    <source>
        <dbReference type="ARBA" id="ARBA00006027"/>
    </source>
</evidence>
<dbReference type="GO" id="GO:0004857">
    <property type="term" value="F:enzyme inhibitor activity"/>
    <property type="evidence" value="ECO:0007669"/>
    <property type="project" value="InterPro"/>
</dbReference>
<evidence type="ECO:0000256" key="4">
    <source>
        <dbReference type="ARBA" id="ARBA00007786"/>
    </source>
</evidence>
<dbReference type="InterPro" id="IPR033131">
    <property type="entry name" value="Pectinesterase_Asp_AS"/>
</dbReference>
<dbReference type="UniPathway" id="UPA00545">
    <property type="reaction ID" value="UER00823"/>
</dbReference>
<dbReference type="FunFam" id="2.160.20.10:FF:000029">
    <property type="entry name" value="Pectinesterase 4"/>
    <property type="match status" value="1"/>
</dbReference>
<dbReference type="Pfam" id="PF04043">
    <property type="entry name" value="PMEI"/>
    <property type="match status" value="1"/>
</dbReference>
<dbReference type="EMBL" id="JADCNM010000011">
    <property type="protein sequence ID" value="KAG0462152.1"/>
    <property type="molecule type" value="Genomic_DNA"/>
</dbReference>
<comment type="similarity">
    <text evidence="4">In the C-terminal section; belongs to the pectinesterase family.</text>
</comment>
<dbReference type="GO" id="GO:0042545">
    <property type="term" value="P:cell wall modification"/>
    <property type="evidence" value="ECO:0007669"/>
    <property type="project" value="UniProtKB-UniRule"/>
</dbReference>
<evidence type="ECO:0000313" key="13">
    <source>
        <dbReference type="Proteomes" id="UP000639772"/>
    </source>
</evidence>
<dbReference type="InterPro" id="IPR012334">
    <property type="entry name" value="Pectin_lyas_fold"/>
</dbReference>
<feature type="signal peptide" evidence="10">
    <location>
        <begin position="1"/>
        <end position="24"/>
    </location>
</feature>
<name>A0A835Q359_VANPL</name>
<comment type="catalytic activity">
    <reaction evidence="10">
        <text>[(1-&gt;4)-alpha-D-galacturonosyl methyl ester](n) + n H2O = [(1-&gt;4)-alpha-D-galacturonosyl](n) + n methanol + n H(+)</text>
        <dbReference type="Rhea" id="RHEA:22380"/>
        <dbReference type="Rhea" id="RHEA-COMP:14570"/>
        <dbReference type="Rhea" id="RHEA-COMP:14573"/>
        <dbReference type="ChEBI" id="CHEBI:15377"/>
        <dbReference type="ChEBI" id="CHEBI:15378"/>
        <dbReference type="ChEBI" id="CHEBI:17790"/>
        <dbReference type="ChEBI" id="CHEBI:140522"/>
        <dbReference type="ChEBI" id="CHEBI:140523"/>
        <dbReference type="EC" id="3.1.1.11"/>
    </reaction>
</comment>
<comment type="pathway">
    <text evidence="2 10">Glycan metabolism; pectin degradation; 2-dehydro-3-deoxy-D-gluconate from pectin: step 1/5.</text>
</comment>
<evidence type="ECO:0000256" key="10">
    <source>
        <dbReference type="RuleBase" id="RU000589"/>
    </source>
</evidence>
<keyword evidence="6" id="KW-0134">Cell wall</keyword>
<keyword evidence="8 10" id="KW-0063">Aspartyl esterase</keyword>